<evidence type="ECO:0000313" key="4">
    <source>
        <dbReference type="WormBase" id="K08H2.4"/>
    </source>
</evidence>
<dbReference type="PANTHER" id="PTHR36942:SF1">
    <property type="entry name" value="IMMUNITY PROTEIN 72 OF POLYMORPHIC TOXIN SYSTEM-RELATED"/>
    <property type="match status" value="1"/>
</dbReference>
<protein>
    <submittedName>
        <fullName evidence="2">Uncharacterized protein</fullName>
    </submittedName>
</protein>
<dbReference type="AlphaFoldDB" id="Q21369"/>
<dbReference type="InParanoid" id="Q21369"/>
<reference evidence="2 3" key="1">
    <citation type="journal article" date="1998" name="Science">
        <title>Genome sequence of the nematode C. elegans: a platform for investigating biology.</title>
        <authorList>
            <consortium name="The C. elegans sequencing consortium"/>
            <person name="Sulson J.E."/>
            <person name="Waterston R."/>
        </authorList>
    </citation>
    <scope>NUCLEOTIDE SEQUENCE [LARGE SCALE GENOMIC DNA]</scope>
    <source>
        <strain evidence="2 3">Bristol N2</strain>
    </source>
</reference>
<dbReference type="EMBL" id="BX284606">
    <property type="protein sequence ID" value="CAA94151.2"/>
    <property type="molecule type" value="Genomic_DNA"/>
</dbReference>
<dbReference type="STRING" id="6239.K08H2.4.1"/>
<keyword evidence="3" id="KW-1185">Reference proteome</keyword>
<dbReference type="UCSC" id="K08H2.4">
    <property type="organism name" value="c. elegans"/>
</dbReference>
<dbReference type="PaxDb" id="6239-K08H2.4"/>
<dbReference type="HOGENOM" id="CLU_1817520_0_0_1"/>
<evidence type="ECO:0000313" key="2">
    <source>
        <dbReference type="EMBL" id="CAA94151.2"/>
    </source>
</evidence>
<sequence length="120" mass="13516">MSKCPQVSSLDLELTTKKVEKCPTNNSDSFEQTDEPPVQMSAKLRALVEKMYSTQEEHTDVFPASPKKGEIVIPTGGLAKCVCSPNCKKELPQPAYLIITEHDNNQWMHLKNKNAKKVYH</sequence>
<evidence type="ECO:0000256" key="1">
    <source>
        <dbReference type="SAM" id="MobiDB-lite"/>
    </source>
</evidence>
<dbReference type="PIR" id="T23517">
    <property type="entry name" value="T23517"/>
</dbReference>
<dbReference type="Proteomes" id="UP000001940">
    <property type="component" value="Chromosome X"/>
</dbReference>
<name>Q21369_CAEEL</name>
<dbReference type="PhylomeDB" id="Q21369"/>
<gene>
    <name evidence="2" type="ORF">CELE_K08H2.4</name>
    <name evidence="2 4" type="ORF">K08H2.4</name>
</gene>
<dbReference type="FunCoup" id="Q21369">
    <property type="interactions" value="1132"/>
</dbReference>
<feature type="region of interest" description="Disordered" evidence="1">
    <location>
        <begin position="18"/>
        <end position="39"/>
    </location>
</feature>
<proteinExistence type="predicted"/>
<evidence type="ECO:0000313" key="3">
    <source>
        <dbReference type="Proteomes" id="UP000001940"/>
    </source>
</evidence>
<accession>Q21369</accession>
<dbReference type="AGR" id="WB:WBGene00010691"/>
<dbReference type="OrthoDB" id="5875032at2759"/>
<dbReference type="eggNOG" id="ENOG502TKHB">
    <property type="taxonomic scope" value="Eukaryota"/>
</dbReference>
<dbReference type="WormBase" id="K08H2.4">
    <property type="protein sequence ID" value="CE53196"/>
    <property type="gene ID" value="WBGene00010691"/>
</dbReference>
<dbReference type="PANTHER" id="PTHR36942">
    <property type="entry name" value="PROTEIN CBG10268"/>
    <property type="match status" value="1"/>
</dbReference>
<organism evidence="2 3">
    <name type="scientific">Caenorhabditis elegans</name>
    <dbReference type="NCBI Taxonomy" id="6239"/>
    <lineage>
        <taxon>Eukaryota</taxon>
        <taxon>Metazoa</taxon>
        <taxon>Ecdysozoa</taxon>
        <taxon>Nematoda</taxon>
        <taxon>Chromadorea</taxon>
        <taxon>Rhabditida</taxon>
        <taxon>Rhabditina</taxon>
        <taxon>Rhabditomorpha</taxon>
        <taxon>Rhabditoidea</taxon>
        <taxon>Rhabditidae</taxon>
        <taxon>Peloderinae</taxon>
        <taxon>Caenorhabditis</taxon>
    </lineage>
</organism>
<dbReference type="Bgee" id="WBGene00010691">
    <property type="expression patterns" value="Expressed in pharyngeal muscle cell (C elegans) and 3 other cell types or tissues"/>
</dbReference>